<evidence type="ECO:0000313" key="2">
    <source>
        <dbReference type="EMBL" id="CAC5400045.1"/>
    </source>
</evidence>
<dbReference type="OrthoDB" id="10311592at2759"/>
<reference evidence="2 3" key="1">
    <citation type="submission" date="2020-06" db="EMBL/GenBank/DDBJ databases">
        <authorList>
            <person name="Li R."/>
            <person name="Bekaert M."/>
        </authorList>
    </citation>
    <scope>NUCLEOTIDE SEQUENCE [LARGE SCALE GENOMIC DNA]</scope>
    <source>
        <strain evidence="3">wild</strain>
    </source>
</reference>
<name>A0A6J8CW23_MYTCO</name>
<organism evidence="2 3">
    <name type="scientific">Mytilus coruscus</name>
    <name type="common">Sea mussel</name>
    <dbReference type="NCBI Taxonomy" id="42192"/>
    <lineage>
        <taxon>Eukaryota</taxon>
        <taxon>Metazoa</taxon>
        <taxon>Spiralia</taxon>
        <taxon>Lophotrochozoa</taxon>
        <taxon>Mollusca</taxon>
        <taxon>Bivalvia</taxon>
        <taxon>Autobranchia</taxon>
        <taxon>Pteriomorphia</taxon>
        <taxon>Mytilida</taxon>
        <taxon>Mytiloidea</taxon>
        <taxon>Mytilidae</taxon>
        <taxon>Mytilinae</taxon>
        <taxon>Mytilus</taxon>
    </lineage>
</organism>
<feature type="region of interest" description="Disordered" evidence="1">
    <location>
        <begin position="587"/>
        <end position="608"/>
    </location>
</feature>
<dbReference type="AlphaFoldDB" id="A0A6J8CW23"/>
<evidence type="ECO:0000256" key="1">
    <source>
        <dbReference type="SAM" id="MobiDB-lite"/>
    </source>
</evidence>
<accession>A0A6J8CW23</accession>
<dbReference type="PANTHER" id="PTHR31751">
    <property type="entry name" value="SI:CH211-108C17.2-RELATED-RELATED"/>
    <property type="match status" value="1"/>
</dbReference>
<dbReference type="Proteomes" id="UP000507470">
    <property type="component" value="Unassembled WGS sequence"/>
</dbReference>
<sequence length="608" mass="70742">MDENKSPLCDITNVTKSKVSCRKRLVDGTPKNYTYERKIRKTIEFYFDTTDKKLEFEKKFESAKKLLHLKTNTELFNRLIELLDLNQKTSMSTETSEDKSVDKNEILSDDSFTSLKSESTLDIDPNETFVCTYSQIQELLKFHETFRNLKIMNYEKCGHVARMTLLSQDLYQRYLFWSSSPNLHGDYYINHKMFHSYMCSGILNIQYERFSDFSGIGIPSKRFRNKTAGIYGESVKYFRDLSISDAISEEQLKTVPFINVTNADINDNSVDIMTDARHACRKNSYNSDITALGQQTHKVLSYQYVTKRQERSSQKHELYGTKKLYEDLCTKNVTVRCHSHDRNSSISSFIEKDKPGVIDCLDTWHAGKEVRKAIGKVAKGPKKNHGITWHTELADKTAGVKTHTYWAMKNCNGSVQQFIASLENIVNHYKNSHERCHQTSRCKTEPYYTLSRTMIRSDVAAALLEKAIKSLYMYKHPQKYIHCLNTHYIESFHNTLLLYVDKRIHYGEKTYEIRTGLGILDWNEHVDRPVSSEKVFRRVTQTRNRAPERVLKPKTYSFVLTLWDIYCNFLSGEIGRDIVYDRGQDGGLEDDILQESDESDNEESDTEN</sequence>
<proteinExistence type="predicted"/>
<gene>
    <name evidence="2" type="ORF">MCOR_34263</name>
</gene>
<dbReference type="EMBL" id="CACVKT020006157">
    <property type="protein sequence ID" value="CAC5400045.1"/>
    <property type="molecule type" value="Genomic_DNA"/>
</dbReference>
<protein>
    <submittedName>
        <fullName evidence="2">Uncharacterized protein</fullName>
    </submittedName>
</protein>
<evidence type="ECO:0000313" key="3">
    <source>
        <dbReference type="Proteomes" id="UP000507470"/>
    </source>
</evidence>
<keyword evidence="3" id="KW-1185">Reference proteome</keyword>